<accession>A0AAV7LTJ4</accession>
<dbReference type="AlphaFoldDB" id="A0AAV7LTJ4"/>
<name>A0AAV7LTJ4_PLEWA</name>
<proteinExistence type="predicted"/>
<evidence type="ECO:0000313" key="2">
    <source>
        <dbReference type="Proteomes" id="UP001066276"/>
    </source>
</evidence>
<organism evidence="1 2">
    <name type="scientific">Pleurodeles waltl</name>
    <name type="common">Iberian ribbed newt</name>
    <dbReference type="NCBI Taxonomy" id="8319"/>
    <lineage>
        <taxon>Eukaryota</taxon>
        <taxon>Metazoa</taxon>
        <taxon>Chordata</taxon>
        <taxon>Craniata</taxon>
        <taxon>Vertebrata</taxon>
        <taxon>Euteleostomi</taxon>
        <taxon>Amphibia</taxon>
        <taxon>Batrachia</taxon>
        <taxon>Caudata</taxon>
        <taxon>Salamandroidea</taxon>
        <taxon>Salamandridae</taxon>
        <taxon>Pleurodelinae</taxon>
        <taxon>Pleurodeles</taxon>
    </lineage>
</organism>
<dbReference type="EMBL" id="JANPWB010000015">
    <property type="protein sequence ID" value="KAJ1093910.1"/>
    <property type="molecule type" value="Genomic_DNA"/>
</dbReference>
<keyword evidence="2" id="KW-1185">Reference proteome</keyword>
<gene>
    <name evidence="1" type="ORF">NDU88_006998</name>
</gene>
<dbReference type="Proteomes" id="UP001066276">
    <property type="component" value="Chromosome 11"/>
</dbReference>
<sequence length="129" mass="14408">MLSSLHGTEKENPPTEEWVQAVLFNACYSNKRESLLIIGVYIKNIRLEKKAKLNRLLSMITELQTIFMLVNLVLSGDFNTDLFCGASGRKVNDLDLACDVPSQMMATETRKSKLAEAFISDCEDLASDS</sequence>
<protein>
    <submittedName>
        <fullName evidence="1">Uncharacterized protein</fullName>
    </submittedName>
</protein>
<evidence type="ECO:0000313" key="1">
    <source>
        <dbReference type="EMBL" id="KAJ1093910.1"/>
    </source>
</evidence>
<comment type="caution">
    <text evidence="1">The sequence shown here is derived from an EMBL/GenBank/DDBJ whole genome shotgun (WGS) entry which is preliminary data.</text>
</comment>
<reference evidence="1" key="1">
    <citation type="journal article" date="2022" name="bioRxiv">
        <title>Sequencing and chromosome-scale assembly of the giantPleurodeles waltlgenome.</title>
        <authorList>
            <person name="Brown T."/>
            <person name="Elewa A."/>
            <person name="Iarovenko S."/>
            <person name="Subramanian E."/>
            <person name="Araus A.J."/>
            <person name="Petzold A."/>
            <person name="Susuki M."/>
            <person name="Suzuki K.-i.T."/>
            <person name="Hayashi T."/>
            <person name="Toyoda A."/>
            <person name="Oliveira C."/>
            <person name="Osipova E."/>
            <person name="Leigh N.D."/>
            <person name="Simon A."/>
            <person name="Yun M.H."/>
        </authorList>
    </citation>
    <scope>NUCLEOTIDE SEQUENCE</scope>
    <source>
        <strain evidence="1">20211129_DDA</strain>
        <tissue evidence="1">Liver</tissue>
    </source>
</reference>